<feature type="domain" description="Alpha-D-phosphohexomutase alpha/beta/alpha" evidence="11">
    <location>
        <begin position="262"/>
        <end position="372"/>
    </location>
</feature>
<evidence type="ECO:0000256" key="4">
    <source>
        <dbReference type="ARBA" id="ARBA00022723"/>
    </source>
</evidence>
<dbReference type="InterPro" id="IPR016055">
    <property type="entry name" value="A-D-PHexomutase_a/b/a-I/II/III"/>
</dbReference>
<evidence type="ECO:0000259" key="11">
    <source>
        <dbReference type="Pfam" id="PF02880"/>
    </source>
</evidence>
<dbReference type="Gene3D" id="3.30.310.50">
    <property type="entry name" value="Alpha-D-phosphohexomutase, C-terminal domain"/>
    <property type="match status" value="1"/>
</dbReference>
<evidence type="ECO:0000256" key="7">
    <source>
        <dbReference type="RuleBase" id="RU004326"/>
    </source>
</evidence>
<organism evidence="12 13">
    <name type="scientific">Piscinibacterium candidicorallinum</name>
    <dbReference type="NCBI Taxonomy" id="1793872"/>
    <lineage>
        <taxon>Bacteria</taxon>
        <taxon>Pseudomonadati</taxon>
        <taxon>Pseudomonadota</taxon>
        <taxon>Betaproteobacteria</taxon>
        <taxon>Burkholderiales</taxon>
        <taxon>Piscinibacterium</taxon>
    </lineage>
</organism>
<accession>A0ABV7H4R9</accession>
<dbReference type="PANTHER" id="PTHR43771">
    <property type="entry name" value="PHOSPHOMANNOMUTASE"/>
    <property type="match status" value="1"/>
</dbReference>
<dbReference type="InterPro" id="IPR005845">
    <property type="entry name" value="A-D-PHexomutase_a/b/a-II"/>
</dbReference>
<dbReference type="InterPro" id="IPR005841">
    <property type="entry name" value="Alpha-D-phosphohexomutase_SF"/>
</dbReference>
<comment type="caution">
    <text evidence="12">The sequence shown here is derived from an EMBL/GenBank/DDBJ whole genome shotgun (WGS) entry which is preliminary data.</text>
</comment>
<evidence type="ECO:0000256" key="5">
    <source>
        <dbReference type="ARBA" id="ARBA00022842"/>
    </source>
</evidence>
<keyword evidence="4 7" id="KW-0479">Metal-binding</keyword>
<evidence type="ECO:0000256" key="3">
    <source>
        <dbReference type="ARBA" id="ARBA00022553"/>
    </source>
</evidence>
<evidence type="ECO:0000259" key="8">
    <source>
        <dbReference type="Pfam" id="PF00408"/>
    </source>
</evidence>
<dbReference type="InterPro" id="IPR016066">
    <property type="entry name" value="A-D-PHexomutase_CS"/>
</dbReference>
<dbReference type="CDD" id="cd03089">
    <property type="entry name" value="PMM_PGM"/>
    <property type="match status" value="1"/>
</dbReference>
<dbReference type="SUPFAM" id="SSF55957">
    <property type="entry name" value="Phosphoglucomutase, C-terminal domain"/>
    <property type="match status" value="1"/>
</dbReference>
<evidence type="ECO:0000256" key="2">
    <source>
        <dbReference type="ARBA" id="ARBA00010231"/>
    </source>
</evidence>
<evidence type="ECO:0000256" key="6">
    <source>
        <dbReference type="ARBA" id="ARBA00023235"/>
    </source>
</evidence>
<dbReference type="Gene3D" id="3.40.120.10">
    <property type="entry name" value="Alpha-D-Glucose-1,6-Bisphosphate, subunit A, domain 3"/>
    <property type="match status" value="3"/>
</dbReference>
<comment type="cofactor">
    <cofactor evidence="1">
        <name>Mg(2+)</name>
        <dbReference type="ChEBI" id="CHEBI:18420"/>
    </cofactor>
</comment>
<evidence type="ECO:0000313" key="12">
    <source>
        <dbReference type="EMBL" id="MFC3148919.1"/>
    </source>
</evidence>
<sequence length="469" mass="49786">MSMISKDIFKAYDIRGIVDKTLTVEAVRAIGQALGLQARAQGGTTCVVGRDGRLSGPALRDALVAGITAAGIDVIDIGVVATPMVYWAAVELQAGGKSVGSGVMITGSHNPPEYNGLKMVVAGTAIWGDTIQALRQTIEAGLPPAVTTPGKVSMHDVTDAYIARIASDVKPAAKLRIAVDCGNGSPGAVAPKLFRALGCDIDELFCEVDGTFPNHHPDPAHPENLEDLIEHLKTTDCEIGFAFDGDGDRLGVVTKNGAIIWPDRQMMLYARDVLSRNPGAEIIFDVKCSRLLGREIERAGGKPLMWKTGHSLVKAKLKETGAPLAGEMSGHIFFKERWYGFDDGMYTGARLLEILAKAKAAGQDISALLEGLPNSSSTPELQLKCAEGEPHAVIEKLAANGKFEGAERIISIDGVRAEWADGFGLARASNTTPVIVLRFEADTPEALARIQGAFRSQLLAVKPDAALPF</sequence>
<dbReference type="Pfam" id="PF02880">
    <property type="entry name" value="PGM_PMM_III"/>
    <property type="match status" value="1"/>
</dbReference>
<proteinExistence type="inferred from homology"/>
<dbReference type="PANTHER" id="PTHR43771:SF2">
    <property type="entry name" value="PHOSPHOMANNOMUTASE_PHOSPHOGLUCOMUTASE"/>
    <property type="match status" value="1"/>
</dbReference>
<feature type="domain" description="Alpha-D-phosphohexomutase alpha/beta/alpha" evidence="10">
    <location>
        <begin position="159"/>
        <end position="257"/>
    </location>
</feature>
<evidence type="ECO:0000256" key="1">
    <source>
        <dbReference type="ARBA" id="ARBA00001946"/>
    </source>
</evidence>
<dbReference type="InterPro" id="IPR005846">
    <property type="entry name" value="A-D-PHexomutase_a/b/a-III"/>
</dbReference>
<dbReference type="PRINTS" id="PR00509">
    <property type="entry name" value="PGMPMM"/>
</dbReference>
<gene>
    <name evidence="12" type="ORF">ACFOEN_14930</name>
</gene>
<reference evidence="13" key="1">
    <citation type="journal article" date="2019" name="Int. J. Syst. Evol. Microbiol.">
        <title>The Global Catalogue of Microorganisms (GCM) 10K type strain sequencing project: providing services to taxonomists for standard genome sequencing and annotation.</title>
        <authorList>
            <consortium name="The Broad Institute Genomics Platform"/>
            <consortium name="The Broad Institute Genome Sequencing Center for Infectious Disease"/>
            <person name="Wu L."/>
            <person name="Ma J."/>
        </authorList>
    </citation>
    <scope>NUCLEOTIDE SEQUENCE [LARGE SCALE GENOMIC DNA]</scope>
    <source>
        <strain evidence="13">KCTC 52168</strain>
    </source>
</reference>
<dbReference type="PROSITE" id="PS00710">
    <property type="entry name" value="PGM_PMM"/>
    <property type="match status" value="1"/>
</dbReference>
<comment type="similarity">
    <text evidence="2 7">Belongs to the phosphohexose mutase family.</text>
</comment>
<feature type="domain" description="Alpha-D-phosphohexomutase alpha/beta/alpha" evidence="9">
    <location>
        <begin position="7"/>
        <end position="140"/>
    </location>
</feature>
<keyword evidence="3" id="KW-0597">Phosphoprotein</keyword>
<dbReference type="Pfam" id="PF02878">
    <property type="entry name" value="PGM_PMM_I"/>
    <property type="match status" value="1"/>
</dbReference>
<name>A0ABV7H4R9_9BURK</name>
<dbReference type="Pfam" id="PF00408">
    <property type="entry name" value="PGM_PMM_IV"/>
    <property type="match status" value="1"/>
</dbReference>
<keyword evidence="6" id="KW-0413">Isomerase</keyword>
<dbReference type="SUPFAM" id="SSF53738">
    <property type="entry name" value="Phosphoglucomutase, first 3 domains"/>
    <property type="match status" value="3"/>
</dbReference>
<dbReference type="Pfam" id="PF02879">
    <property type="entry name" value="PGM_PMM_II"/>
    <property type="match status" value="1"/>
</dbReference>
<dbReference type="EMBL" id="JBHRTI010000010">
    <property type="protein sequence ID" value="MFC3148919.1"/>
    <property type="molecule type" value="Genomic_DNA"/>
</dbReference>
<keyword evidence="5 7" id="KW-0460">Magnesium</keyword>
<dbReference type="InterPro" id="IPR036900">
    <property type="entry name" value="A-D-PHexomutase_C_sf"/>
</dbReference>
<dbReference type="InterPro" id="IPR005843">
    <property type="entry name" value="A-D-PHexomutase_C"/>
</dbReference>
<dbReference type="InterPro" id="IPR005844">
    <property type="entry name" value="A-D-PHexomutase_a/b/a-I"/>
</dbReference>
<evidence type="ECO:0000259" key="10">
    <source>
        <dbReference type="Pfam" id="PF02879"/>
    </source>
</evidence>
<keyword evidence="13" id="KW-1185">Reference proteome</keyword>
<evidence type="ECO:0000259" key="9">
    <source>
        <dbReference type="Pfam" id="PF02878"/>
    </source>
</evidence>
<feature type="domain" description="Alpha-D-phosphohexomutase C-terminal" evidence="8">
    <location>
        <begin position="380"/>
        <end position="455"/>
    </location>
</feature>
<evidence type="ECO:0000313" key="13">
    <source>
        <dbReference type="Proteomes" id="UP001595556"/>
    </source>
</evidence>
<protein>
    <submittedName>
        <fullName evidence="12">Phosphomannomutase/phosphoglucomutase</fullName>
    </submittedName>
</protein>
<dbReference type="RefSeq" id="WP_377305280.1">
    <property type="nucleotide sequence ID" value="NZ_CP180191.1"/>
</dbReference>
<dbReference type="Proteomes" id="UP001595556">
    <property type="component" value="Unassembled WGS sequence"/>
</dbReference>